<sequence length="346" mass="37283">MAKKSAVGRSPKPSLKDVAKLANVSVMTVSNVINGRMARVGDEVAARVREAIRELNYRPQRSGRSLRLQKEFALGLTVLHPDRRFLDDPYITQVAAGMSNYLATIGYSLMVNGLRSPEALDTLMERSFGYDGFAVMVSGEREQRVQVYRKLAQLNLPMVIIQDEPPPDLPEVSSVCQDDGAGAGMLVGRLLDKGAKRILFAASRQVWPAMERRATAAAAAAGKRALIDYLSCSEDDFEASIGQIESWLRSHPNTDAVMGGNDQLGLAAMQAAERCGLSVPGDLMVTGYNAFLFQKFSKPTLCSIASPAYEIGQEISKILIGLIGGEGGEAHHLLMPVSIVEGGSIG</sequence>
<dbReference type="Gene3D" id="3.40.50.2300">
    <property type="match status" value="2"/>
</dbReference>
<dbReference type="CDD" id="cd01392">
    <property type="entry name" value="HTH_LacI"/>
    <property type="match status" value="1"/>
</dbReference>
<keyword evidence="6" id="KW-1185">Reference proteome</keyword>
<dbReference type="PROSITE" id="PS50932">
    <property type="entry name" value="HTH_LACI_2"/>
    <property type="match status" value="1"/>
</dbReference>
<dbReference type="STRING" id="721133.SAMN05216176_107245"/>
<dbReference type="InterPro" id="IPR028082">
    <property type="entry name" value="Peripla_BP_I"/>
</dbReference>
<gene>
    <name evidence="5" type="ORF">NA8A_11280</name>
</gene>
<proteinExistence type="predicted"/>
<dbReference type="Gene3D" id="1.10.260.40">
    <property type="entry name" value="lambda repressor-like DNA-binding domains"/>
    <property type="match status" value="1"/>
</dbReference>
<dbReference type="InterPro" id="IPR000843">
    <property type="entry name" value="HTH_LacI"/>
</dbReference>
<dbReference type="PANTHER" id="PTHR30146">
    <property type="entry name" value="LACI-RELATED TRANSCRIPTIONAL REPRESSOR"/>
    <property type="match status" value="1"/>
</dbReference>
<dbReference type="Pfam" id="PF00356">
    <property type="entry name" value="LacI"/>
    <property type="match status" value="1"/>
</dbReference>
<dbReference type="GO" id="GO:0003700">
    <property type="term" value="F:DNA-binding transcription factor activity"/>
    <property type="evidence" value="ECO:0007669"/>
    <property type="project" value="TreeGrafter"/>
</dbReference>
<evidence type="ECO:0000256" key="2">
    <source>
        <dbReference type="ARBA" id="ARBA00023125"/>
    </source>
</evidence>
<comment type="caution">
    <text evidence="5">The sequence shown here is derived from an EMBL/GenBank/DDBJ whole genome shotgun (WGS) entry which is preliminary data.</text>
</comment>
<dbReference type="eggNOG" id="COG1609">
    <property type="taxonomic scope" value="Bacteria"/>
</dbReference>
<accession>K2PM45</accession>
<dbReference type="OrthoDB" id="8328706at2"/>
<evidence type="ECO:0000259" key="4">
    <source>
        <dbReference type="PROSITE" id="PS50932"/>
    </source>
</evidence>
<keyword evidence="2" id="KW-0238">DNA-binding</keyword>
<feature type="domain" description="HTH lacI-type" evidence="4">
    <location>
        <begin position="13"/>
        <end position="68"/>
    </location>
</feature>
<dbReference type="InterPro" id="IPR010982">
    <property type="entry name" value="Lambda_DNA-bd_dom_sf"/>
</dbReference>
<dbReference type="PATRIC" id="fig|1231190.3.peg.2350"/>
<evidence type="ECO:0000256" key="1">
    <source>
        <dbReference type="ARBA" id="ARBA00023015"/>
    </source>
</evidence>
<keyword evidence="3" id="KW-0804">Transcription</keyword>
<dbReference type="PANTHER" id="PTHR30146:SF24">
    <property type="entry name" value="XYLOSE OPERON REGULATORY PROTEIN"/>
    <property type="match status" value="1"/>
</dbReference>
<dbReference type="GO" id="GO:0000976">
    <property type="term" value="F:transcription cis-regulatory region binding"/>
    <property type="evidence" value="ECO:0007669"/>
    <property type="project" value="TreeGrafter"/>
</dbReference>
<evidence type="ECO:0000256" key="3">
    <source>
        <dbReference type="ARBA" id="ARBA00023163"/>
    </source>
</evidence>
<dbReference type="EMBL" id="AMSI01000007">
    <property type="protein sequence ID" value="EKF42127.1"/>
    <property type="molecule type" value="Genomic_DNA"/>
</dbReference>
<dbReference type="AlphaFoldDB" id="K2PM45"/>
<dbReference type="SUPFAM" id="SSF47413">
    <property type="entry name" value="lambda repressor-like DNA-binding domains"/>
    <property type="match status" value="1"/>
</dbReference>
<keyword evidence="1" id="KW-0805">Transcription regulation</keyword>
<dbReference type="Pfam" id="PF13377">
    <property type="entry name" value="Peripla_BP_3"/>
    <property type="match status" value="1"/>
</dbReference>
<dbReference type="PROSITE" id="PS00356">
    <property type="entry name" value="HTH_LACI_1"/>
    <property type="match status" value="1"/>
</dbReference>
<organism evidence="5 6">
    <name type="scientific">Nitratireductor indicus C115</name>
    <dbReference type="NCBI Taxonomy" id="1231190"/>
    <lineage>
        <taxon>Bacteria</taxon>
        <taxon>Pseudomonadati</taxon>
        <taxon>Pseudomonadota</taxon>
        <taxon>Alphaproteobacteria</taxon>
        <taxon>Hyphomicrobiales</taxon>
        <taxon>Phyllobacteriaceae</taxon>
        <taxon>Nitratireductor</taxon>
    </lineage>
</organism>
<dbReference type="InterPro" id="IPR046335">
    <property type="entry name" value="LacI/GalR-like_sensor"/>
</dbReference>
<protein>
    <submittedName>
        <fullName evidence="5">LacI family transcriptional regulator</fullName>
    </submittedName>
</protein>
<name>K2PM45_9HYPH</name>
<evidence type="ECO:0000313" key="5">
    <source>
        <dbReference type="EMBL" id="EKF42127.1"/>
    </source>
</evidence>
<dbReference type="SUPFAM" id="SSF53822">
    <property type="entry name" value="Periplasmic binding protein-like I"/>
    <property type="match status" value="1"/>
</dbReference>
<evidence type="ECO:0000313" key="6">
    <source>
        <dbReference type="Proteomes" id="UP000007374"/>
    </source>
</evidence>
<dbReference type="Proteomes" id="UP000007374">
    <property type="component" value="Unassembled WGS sequence"/>
</dbReference>
<dbReference type="RefSeq" id="WP_009450414.1">
    <property type="nucleotide sequence ID" value="NZ_AMSI01000007.1"/>
</dbReference>
<dbReference type="SMART" id="SM00354">
    <property type="entry name" value="HTH_LACI"/>
    <property type="match status" value="1"/>
</dbReference>
<reference evidence="5 6" key="1">
    <citation type="journal article" date="2012" name="J. Bacteriol.">
        <title>Genome Sequence of Nitratireductor indicus Type Strain C115.</title>
        <authorList>
            <person name="Lai Q."/>
            <person name="Li G."/>
            <person name="Yu Z."/>
            <person name="Shao Z."/>
        </authorList>
    </citation>
    <scope>NUCLEOTIDE SEQUENCE [LARGE SCALE GENOMIC DNA]</scope>
    <source>
        <strain evidence="5 6">C115</strain>
    </source>
</reference>